<sequence>MGGAGKTVEIDETFACRIEDAPKGRKPVGSAFRSIALTLVERGGPARSFHVANTSLAVIIPIIRANVSRETAIMTDKASWYKNLSRYFPDHSAVDHRR</sequence>
<protein>
    <submittedName>
        <fullName evidence="2">Transposase</fullName>
    </submittedName>
</protein>
<keyword evidence="3" id="KW-1185">Reference proteome</keyword>
<gene>
    <name evidence="2" type="ORF">JDN41_11425</name>
</gene>
<evidence type="ECO:0000313" key="2">
    <source>
        <dbReference type="EMBL" id="MBJ7544155.1"/>
    </source>
</evidence>
<evidence type="ECO:0000259" key="1">
    <source>
        <dbReference type="Pfam" id="PF12762"/>
    </source>
</evidence>
<evidence type="ECO:0000313" key="3">
    <source>
        <dbReference type="Proteomes" id="UP000623250"/>
    </source>
</evidence>
<dbReference type="Pfam" id="PF12762">
    <property type="entry name" value="DDE_Tnp_IS1595"/>
    <property type="match status" value="1"/>
</dbReference>
<organism evidence="2 3">
    <name type="scientific">Rhodomicrobium udaipurense</name>
    <dbReference type="NCBI Taxonomy" id="1202716"/>
    <lineage>
        <taxon>Bacteria</taxon>
        <taxon>Pseudomonadati</taxon>
        <taxon>Pseudomonadota</taxon>
        <taxon>Alphaproteobacteria</taxon>
        <taxon>Hyphomicrobiales</taxon>
        <taxon>Hyphomicrobiaceae</taxon>
        <taxon>Rhodomicrobium</taxon>
    </lineage>
</organism>
<accession>A0A8I1GDX7</accession>
<feature type="non-terminal residue" evidence="2">
    <location>
        <position position="1"/>
    </location>
</feature>
<feature type="domain" description="ISXO2-like transposase" evidence="1">
    <location>
        <begin position="7"/>
        <end position="97"/>
    </location>
</feature>
<reference evidence="2 3" key="1">
    <citation type="submission" date="2020-12" db="EMBL/GenBank/DDBJ databases">
        <title>Revised draft genomes of Rhodomicrobium vannielii ATCC 17100 and Rhodomicrobium udaipurense JA643.</title>
        <authorList>
            <person name="Conners E.M."/>
            <person name="Davenport E.J."/>
            <person name="Bose A."/>
        </authorList>
    </citation>
    <scope>NUCLEOTIDE SEQUENCE [LARGE SCALE GENOMIC DNA]</scope>
    <source>
        <strain evidence="2 3">JA643</strain>
    </source>
</reference>
<dbReference type="InterPro" id="IPR024445">
    <property type="entry name" value="Tnp_ISXO2-like"/>
</dbReference>
<name>A0A8I1GDX7_9HYPH</name>
<dbReference type="Proteomes" id="UP000623250">
    <property type="component" value="Unassembled WGS sequence"/>
</dbReference>
<comment type="caution">
    <text evidence="2">The sequence shown here is derived from an EMBL/GenBank/DDBJ whole genome shotgun (WGS) entry which is preliminary data.</text>
</comment>
<dbReference type="AlphaFoldDB" id="A0A8I1GDX7"/>
<dbReference type="RefSeq" id="WP_199502449.1">
    <property type="nucleotide sequence ID" value="NZ_JAEMUK010000057.1"/>
</dbReference>
<proteinExistence type="predicted"/>
<feature type="non-terminal residue" evidence="2">
    <location>
        <position position="98"/>
    </location>
</feature>
<dbReference type="EMBL" id="JAEMUK010000057">
    <property type="protein sequence ID" value="MBJ7544155.1"/>
    <property type="molecule type" value="Genomic_DNA"/>
</dbReference>